<organism evidence="1 2">
    <name type="scientific">Nephila pilipes</name>
    <name type="common">Giant wood spider</name>
    <name type="synonym">Nephila maculata</name>
    <dbReference type="NCBI Taxonomy" id="299642"/>
    <lineage>
        <taxon>Eukaryota</taxon>
        <taxon>Metazoa</taxon>
        <taxon>Ecdysozoa</taxon>
        <taxon>Arthropoda</taxon>
        <taxon>Chelicerata</taxon>
        <taxon>Arachnida</taxon>
        <taxon>Araneae</taxon>
        <taxon>Araneomorphae</taxon>
        <taxon>Entelegynae</taxon>
        <taxon>Araneoidea</taxon>
        <taxon>Nephilidae</taxon>
        <taxon>Nephila</taxon>
    </lineage>
</organism>
<protein>
    <submittedName>
        <fullName evidence="1">Uncharacterized protein</fullName>
    </submittedName>
</protein>
<accession>A0A8X6UMB7</accession>
<evidence type="ECO:0000313" key="1">
    <source>
        <dbReference type="EMBL" id="GFU54295.1"/>
    </source>
</evidence>
<dbReference type="EMBL" id="BMAW01039075">
    <property type="protein sequence ID" value="GFU54295.1"/>
    <property type="molecule type" value="Genomic_DNA"/>
</dbReference>
<keyword evidence="2" id="KW-1185">Reference proteome</keyword>
<proteinExistence type="predicted"/>
<gene>
    <name evidence="1" type="ORF">NPIL_565221</name>
</gene>
<reference evidence="1" key="1">
    <citation type="submission" date="2020-08" db="EMBL/GenBank/DDBJ databases">
        <title>Multicomponent nature underlies the extraordinary mechanical properties of spider dragline silk.</title>
        <authorList>
            <person name="Kono N."/>
            <person name="Nakamura H."/>
            <person name="Mori M."/>
            <person name="Yoshida Y."/>
            <person name="Ohtoshi R."/>
            <person name="Malay A.D."/>
            <person name="Moran D.A.P."/>
            <person name="Tomita M."/>
            <person name="Numata K."/>
            <person name="Arakawa K."/>
        </authorList>
    </citation>
    <scope>NUCLEOTIDE SEQUENCE</scope>
</reference>
<name>A0A8X6UMB7_NEPPI</name>
<evidence type="ECO:0000313" key="2">
    <source>
        <dbReference type="Proteomes" id="UP000887013"/>
    </source>
</evidence>
<dbReference type="AlphaFoldDB" id="A0A8X6UMB7"/>
<comment type="caution">
    <text evidence="1">The sequence shown here is derived from an EMBL/GenBank/DDBJ whole genome shotgun (WGS) entry which is preliminary data.</text>
</comment>
<dbReference type="Proteomes" id="UP000887013">
    <property type="component" value="Unassembled WGS sequence"/>
</dbReference>
<sequence length="102" mass="11726">MHDRSRRIASFNSDKLDGRDRYIKNFKYPHSQKSWCQIWRPKLHEECCVSRTVVSQASASFPCIVTTYRGFDASVSLTESVCLRLGRPDLIRSSSDPVSSNR</sequence>